<comment type="caution">
    <text evidence="3">The sequence shown here is derived from an EMBL/GenBank/DDBJ whole genome shotgun (WGS) entry which is preliminary data.</text>
</comment>
<dbReference type="CDD" id="cd05379">
    <property type="entry name" value="CAP_bacterial"/>
    <property type="match status" value="1"/>
</dbReference>
<dbReference type="InterPro" id="IPR014044">
    <property type="entry name" value="CAP_dom"/>
</dbReference>
<dbReference type="Proteomes" id="UP000600547">
    <property type="component" value="Unassembled WGS sequence"/>
</dbReference>
<feature type="signal peptide" evidence="1">
    <location>
        <begin position="1"/>
        <end position="23"/>
    </location>
</feature>
<protein>
    <recommendedName>
        <fullName evidence="2">SCP domain-containing protein</fullName>
    </recommendedName>
</protein>
<dbReference type="EMBL" id="BMQG01000001">
    <property type="protein sequence ID" value="GGM31516.1"/>
    <property type="molecule type" value="Genomic_DNA"/>
</dbReference>
<proteinExistence type="predicted"/>
<dbReference type="InterPro" id="IPR035940">
    <property type="entry name" value="CAP_sf"/>
</dbReference>
<accession>A0A8H9GJP5</accession>
<name>A0A8H9GJP5_9DEIO</name>
<dbReference type="SUPFAM" id="SSF55797">
    <property type="entry name" value="PR-1-like"/>
    <property type="match status" value="1"/>
</dbReference>
<reference evidence="4" key="1">
    <citation type="journal article" date="2019" name="Int. J. Syst. Evol. Microbiol.">
        <title>The Global Catalogue of Microorganisms (GCM) 10K type strain sequencing project: providing services to taxonomists for standard genome sequencing and annotation.</title>
        <authorList>
            <consortium name="The Broad Institute Genomics Platform"/>
            <consortium name="The Broad Institute Genome Sequencing Center for Infectious Disease"/>
            <person name="Wu L."/>
            <person name="Ma J."/>
        </authorList>
    </citation>
    <scope>NUCLEOTIDE SEQUENCE [LARGE SCALE GENOMIC DNA]</scope>
    <source>
        <strain evidence="4">JCM 31047</strain>
    </source>
</reference>
<evidence type="ECO:0000313" key="3">
    <source>
        <dbReference type="EMBL" id="GGM31516.1"/>
    </source>
</evidence>
<dbReference type="AlphaFoldDB" id="A0A8H9GJP5"/>
<feature type="chain" id="PRO_5034558899" description="SCP domain-containing protein" evidence="1">
    <location>
        <begin position="24"/>
        <end position="307"/>
    </location>
</feature>
<feature type="domain" description="SCP" evidence="2">
    <location>
        <begin position="176"/>
        <end position="305"/>
    </location>
</feature>
<dbReference type="Pfam" id="PF00188">
    <property type="entry name" value="CAP"/>
    <property type="match status" value="1"/>
</dbReference>
<evidence type="ECO:0000313" key="4">
    <source>
        <dbReference type="Proteomes" id="UP000600547"/>
    </source>
</evidence>
<dbReference type="PANTHER" id="PTHR31157:SF1">
    <property type="entry name" value="SCP DOMAIN-CONTAINING PROTEIN"/>
    <property type="match status" value="1"/>
</dbReference>
<gene>
    <name evidence="3" type="ORF">GCM10008956_04570</name>
</gene>
<dbReference type="RefSeq" id="WP_110830362.1">
    <property type="nucleotide sequence ID" value="NZ_BMQG01000001.1"/>
</dbReference>
<evidence type="ECO:0000259" key="2">
    <source>
        <dbReference type="Pfam" id="PF00188"/>
    </source>
</evidence>
<keyword evidence="1" id="KW-0732">Signal</keyword>
<dbReference type="Gene3D" id="3.40.33.10">
    <property type="entry name" value="CAP"/>
    <property type="match status" value="1"/>
</dbReference>
<sequence length="307" mass="32464">MFPALRLALLTLTLSLGLGGTGAAQPASVPYGTPPALLPASAALLALPGGVPVAADTLIDRADLFDLLVQADFRACGQTARRDPALDAVAARVARGFALRDELLGAQVRVRQANQFVLPQLGRAPAVAQALAHQCALRVGFPRYGVAVQDGRAALVSVTPAQIETDDPHAWLLHLLDLTNAARRQGQRCGDELLPGAPPLRWNEQLAAAAQTHLNDLIRLNFRGHVNPVTGSAPPERARAAGYPGLLVGENAAYDATTPEDALHILLGTPDHCRVLMNPDWRDFGAALGNGTPGTTFTSYWVQDFGR</sequence>
<evidence type="ECO:0000256" key="1">
    <source>
        <dbReference type="SAM" id="SignalP"/>
    </source>
</evidence>
<keyword evidence="4" id="KW-1185">Reference proteome</keyword>
<dbReference type="PANTHER" id="PTHR31157">
    <property type="entry name" value="SCP DOMAIN-CONTAINING PROTEIN"/>
    <property type="match status" value="1"/>
</dbReference>
<organism evidence="3 4">
    <name type="scientific">Deinococcus arenae</name>
    <dbReference type="NCBI Taxonomy" id="1452751"/>
    <lineage>
        <taxon>Bacteria</taxon>
        <taxon>Thermotogati</taxon>
        <taxon>Deinococcota</taxon>
        <taxon>Deinococci</taxon>
        <taxon>Deinococcales</taxon>
        <taxon>Deinococcaceae</taxon>
        <taxon>Deinococcus</taxon>
    </lineage>
</organism>